<protein>
    <recommendedName>
        <fullName evidence="4">Alpha-glucosidase/alpha-galactosidase</fullName>
    </recommendedName>
</protein>
<dbReference type="RefSeq" id="WP_380006165.1">
    <property type="nucleotide sequence ID" value="NZ_JBHLYR010000013.1"/>
</dbReference>
<dbReference type="Pfam" id="PF02056">
    <property type="entry name" value="Glyco_hydro_4"/>
    <property type="match status" value="1"/>
</dbReference>
<dbReference type="EMBL" id="JBHLYR010000013">
    <property type="protein sequence ID" value="MFB9991344.1"/>
    <property type="molecule type" value="Genomic_DNA"/>
</dbReference>
<dbReference type="Proteomes" id="UP001589733">
    <property type="component" value="Unassembled WGS sequence"/>
</dbReference>
<sequence>MTTPRIAFIGAGSTVFAKNLLGDILSLPELAQADLRLFDLRHQSGTP</sequence>
<gene>
    <name evidence="2" type="ORF">ACFFLM_05045</name>
</gene>
<keyword evidence="3" id="KW-1185">Reference proteome</keyword>
<name>A0ABV6AV24_9DEIO</name>
<dbReference type="Gene3D" id="3.40.50.720">
    <property type="entry name" value="NAD(P)-binding Rossmann-like Domain"/>
    <property type="match status" value="1"/>
</dbReference>
<dbReference type="SUPFAM" id="SSF51735">
    <property type="entry name" value="NAD(P)-binding Rossmann-fold domains"/>
    <property type="match status" value="1"/>
</dbReference>
<comment type="caution">
    <text evidence="2">The sequence shown here is derived from an EMBL/GenBank/DDBJ whole genome shotgun (WGS) entry which is preliminary data.</text>
</comment>
<evidence type="ECO:0008006" key="4">
    <source>
        <dbReference type="Google" id="ProtNLM"/>
    </source>
</evidence>
<proteinExistence type="predicted"/>
<evidence type="ECO:0000256" key="1">
    <source>
        <dbReference type="ARBA" id="ARBA00023027"/>
    </source>
</evidence>
<reference evidence="2 3" key="1">
    <citation type="submission" date="2024-09" db="EMBL/GenBank/DDBJ databases">
        <authorList>
            <person name="Sun Q."/>
            <person name="Mori K."/>
        </authorList>
    </citation>
    <scope>NUCLEOTIDE SEQUENCE [LARGE SCALE GENOMIC DNA]</scope>
    <source>
        <strain evidence="2 3">JCM 13503</strain>
    </source>
</reference>
<evidence type="ECO:0000313" key="3">
    <source>
        <dbReference type="Proteomes" id="UP001589733"/>
    </source>
</evidence>
<evidence type="ECO:0000313" key="2">
    <source>
        <dbReference type="EMBL" id="MFB9991344.1"/>
    </source>
</evidence>
<organism evidence="2 3">
    <name type="scientific">Deinococcus oregonensis</name>
    <dbReference type="NCBI Taxonomy" id="1805970"/>
    <lineage>
        <taxon>Bacteria</taxon>
        <taxon>Thermotogati</taxon>
        <taxon>Deinococcota</taxon>
        <taxon>Deinococci</taxon>
        <taxon>Deinococcales</taxon>
        <taxon>Deinococcaceae</taxon>
        <taxon>Deinococcus</taxon>
    </lineage>
</organism>
<keyword evidence="1" id="KW-0520">NAD</keyword>
<dbReference type="InterPro" id="IPR036291">
    <property type="entry name" value="NAD(P)-bd_dom_sf"/>
</dbReference>
<dbReference type="InterPro" id="IPR001088">
    <property type="entry name" value="Glyco_hydro_4"/>
</dbReference>
<accession>A0ABV6AV24</accession>